<gene>
    <name evidence="1" type="ORF">Fuma_01771</name>
</gene>
<dbReference type="Proteomes" id="UP000187735">
    <property type="component" value="Chromosome"/>
</dbReference>
<sequence>MAMLSEAETETGFVCLFPITVKGMIFDESVTLEHTWRETPMGFCPSLRQIKEWTAQIRRENDEAERQARERWERNRPRTKGEVLAELVDEMSGCVGEDEDW</sequence>
<evidence type="ECO:0000313" key="1">
    <source>
        <dbReference type="EMBL" id="APZ92163.1"/>
    </source>
</evidence>
<dbReference type="KEGG" id="fmr:Fuma_01771"/>
<proteinExistence type="predicted"/>
<accession>A0A1P8WDM3</accession>
<protein>
    <submittedName>
        <fullName evidence="1">Uncharacterized protein</fullName>
    </submittedName>
</protein>
<dbReference type="EMBL" id="CP017641">
    <property type="protein sequence ID" value="APZ92163.1"/>
    <property type="molecule type" value="Genomic_DNA"/>
</dbReference>
<reference evidence="1 2" key="1">
    <citation type="journal article" date="2016" name="Front. Microbiol.">
        <title>Fuerstia marisgermanicae gen. nov., sp. nov., an Unusual Member of the Phylum Planctomycetes from the German Wadden Sea.</title>
        <authorList>
            <person name="Kohn T."/>
            <person name="Heuer A."/>
            <person name="Jogler M."/>
            <person name="Vollmers J."/>
            <person name="Boedeker C."/>
            <person name="Bunk B."/>
            <person name="Rast P."/>
            <person name="Borchert D."/>
            <person name="Glockner I."/>
            <person name="Freese H.M."/>
            <person name="Klenk H.P."/>
            <person name="Overmann J."/>
            <person name="Kaster A.K."/>
            <person name="Rohde M."/>
            <person name="Wiegand S."/>
            <person name="Jogler C."/>
        </authorList>
    </citation>
    <scope>NUCLEOTIDE SEQUENCE [LARGE SCALE GENOMIC DNA]</scope>
    <source>
        <strain evidence="1 2">NH11</strain>
    </source>
</reference>
<keyword evidence="2" id="KW-1185">Reference proteome</keyword>
<organism evidence="1 2">
    <name type="scientific">Fuerstiella marisgermanici</name>
    <dbReference type="NCBI Taxonomy" id="1891926"/>
    <lineage>
        <taxon>Bacteria</taxon>
        <taxon>Pseudomonadati</taxon>
        <taxon>Planctomycetota</taxon>
        <taxon>Planctomycetia</taxon>
        <taxon>Planctomycetales</taxon>
        <taxon>Planctomycetaceae</taxon>
        <taxon>Fuerstiella</taxon>
    </lineage>
</organism>
<dbReference type="STRING" id="1891926.Fuma_01771"/>
<evidence type="ECO:0000313" key="2">
    <source>
        <dbReference type="Proteomes" id="UP000187735"/>
    </source>
</evidence>
<dbReference type="AlphaFoldDB" id="A0A1P8WDM3"/>
<name>A0A1P8WDM3_9PLAN</name>